<name>A0ABW5D3E4_9BACT</name>
<evidence type="ECO:0000313" key="2">
    <source>
        <dbReference type="Proteomes" id="UP001597374"/>
    </source>
</evidence>
<evidence type="ECO:0008006" key="3">
    <source>
        <dbReference type="Google" id="ProtNLM"/>
    </source>
</evidence>
<comment type="caution">
    <text evidence="1">The sequence shown here is derived from an EMBL/GenBank/DDBJ whole genome shotgun (WGS) entry which is preliminary data.</text>
</comment>
<dbReference type="EMBL" id="JBHUIM010000002">
    <property type="protein sequence ID" value="MFD2248039.1"/>
    <property type="molecule type" value="Genomic_DNA"/>
</dbReference>
<sequence>MKPNFLTLKFSSSLKFLIASWLRPVSSEEYRDGLRVIALCTVTLKAELALMDLSQIGMPSERDLHTTALYLKQIKANTSLRRSARVLAKDKSQWLAYARVMECTEGLPYQTNAFLSNEEAESWLFEGLEIESRVLDDLITIPNNCNSAALRKLVQTEPAAASINKSVDITTQATIESEVLYETDFVQIAMDKQKSILLLRWLRPVESTEYKVGIQKAAYFVVELKAKKVMVDNHLIGVLTIDDQRLVTKVSIKVFSEVKLERMAVISSPDTLQQITFEKLISKIEEKVPFVHTQYFFTESEALEWLILS</sequence>
<reference evidence="2" key="1">
    <citation type="journal article" date="2019" name="Int. J. Syst. Evol. Microbiol.">
        <title>The Global Catalogue of Microorganisms (GCM) 10K type strain sequencing project: providing services to taxonomists for standard genome sequencing and annotation.</title>
        <authorList>
            <consortium name="The Broad Institute Genomics Platform"/>
            <consortium name="The Broad Institute Genome Sequencing Center for Infectious Disease"/>
            <person name="Wu L."/>
            <person name="Ma J."/>
        </authorList>
    </citation>
    <scope>NUCLEOTIDE SEQUENCE [LARGE SCALE GENOMIC DNA]</scope>
    <source>
        <strain evidence="2">CGMCC 4.1782</strain>
    </source>
</reference>
<dbReference type="RefSeq" id="WP_250431388.1">
    <property type="nucleotide sequence ID" value="NZ_JALPRR010000003.1"/>
</dbReference>
<evidence type="ECO:0000313" key="1">
    <source>
        <dbReference type="EMBL" id="MFD2248039.1"/>
    </source>
</evidence>
<accession>A0ABW5D3E4</accession>
<dbReference type="Proteomes" id="UP001597374">
    <property type="component" value="Unassembled WGS sequence"/>
</dbReference>
<protein>
    <recommendedName>
        <fullName evidence="3">STAS/SEC14 domain-containing protein</fullName>
    </recommendedName>
</protein>
<keyword evidence="2" id="KW-1185">Reference proteome</keyword>
<gene>
    <name evidence="1" type="ORF">ACFSKP_17350</name>
</gene>
<organism evidence="1 2">
    <name type="scientific">Pontibacter ruber</name>
    <dbReference type="NCBI Taxonomy" id="1343895"/>
    <lineage>
        <taxon>Bacteria</taxon>
        <taxon>Pseudomonadati</taxon>
        <taxon>Bacteroidota</taxon>
        <taxon>Cytophagia</taxon>
        <taxon>Cytophagales</taxon>
        <taxon>Hymenobacteraceae</taxon>
        <taxon>Pontibacter</taxon>
    </lineage>
</organism>
<proteinExistence type="predicted"/>